<dbReference type="EMBL" id="CAXITT010000028">
    <property type="protein sequence ID" value="CAL1528157.1"/>
    <property type="molecule type" value="Genomic_DNA"/>
</dbReference>
<feature type="region of interest" description="Disordered" evidence="1">
    <location>
        <begin position="22"/>
        <end position="45"/>
    </location>
</feature>
<accession>A0AAV2H398</accession>
<feature type="transmembrane region" description="Helical" evidence="2">
    <location>
        <begin position="68"/>
        <end position="92"/>
    </location>
</feature>
<evidence type="ECO:0000313" key="3">
    <source>
        <dbReference type="EMBL" id="CAL1528157.1"/>
    </source>
</evidence>
<proteinExistence type="predicted"/>
<dbReference type="Proteomes" id="UP001497497">
    <property type="component" value="Unassembled WGS sequence"/>
</dbReference>
<keyword evidence="4" id="KW-1185">Reference proteome</keyword>
<reference evidence="3 4" key="1">
    <citation type="submission" date="2024-04" db="EMBL/GenBank/DDBJ databases">
        <authorList>
            <consortium name="Genoscope - CEA"/>
            <person name="William W."/>
        </authorList>
    </citation>
    <scope>NUCLEOTIDE SEQUENCE [LARGE SCALE GENOMIC DNA]</scope>
</reference>
<feature type="non-terminal residue" evidence="3">
    <location>
        <position position="1"/>
    </location>
</feature>
<feature type="non-terminal residue" evidence="3">
    <location>
        <position position="122"/>
    </location>
</feature>
<keyword evidence="2" id="KW-1133">Transmembrane helix</keyword>
<keyword evidence="2" id="KW-0812">Transmembrane</keyword>
<gene>
    <name evidence="3" type="ORF">GSLYS_00002327001</name>
</gene>
<evidence type="ECO:0000313" key="4">
    <source>
        <dbReference type="Proteomes" id="UP001497497"/>
    </source>
</evidence>
<dbReference type="AlphaFoldDB" id="A0AAV2H398"/>
<feature type="compositionally biased region" description="Polar residues" evidence="1">
    <location>
        <begin position="22"/>
        <end position="32"/>
    </location>
</feature>
<name>A0AAV2H398_LYMST</name>
<protein>
    <submittedName>
        <fullName evidence="3">Uncharacterized protein</fullName>
    </submittedName>
</protein>
<organism evidence="3 4">
    <name type="scientific">Lymnaea stagnalis</name>
    <name type="common">Great pond snail</name>
    <name type="synonym">Helix stagnalis</name>
    <dbReference type="NCBI Taxonomy" id="6523"/>
    <lineage>
        <taxon>Eukaryota</taxon>
        <taxon>Metazoa</taxon>
        <taxon>Spiralia</taxon>
        <taxon>Lophotrochozoa</taxon>
        <taxon>Mollusca</taxon>
        <taxon>Gastropoda</taxon>
        <taxon>Heterobranchia</taxon>
        <taxon>Euthyneura</taxon>
        <taxon>Panpulmonata</taxon>
        <taxon>Hygrophila</taxon>
        <taxon>Lymnaeoidea</taxon>
        <taxon>Lymnaeidae</taxon>
        <taxon>Lymnaea</taxon>
    </lineage>
</organism>
<keyword evidence="2" id="KW-0472">Membrane</keyword>
<sequence>SHQGSSKLKVIKGPDVTTSLKTTEIQSSSDVRGSQHGGKRFSTTLSPSVTNTTDLQVTDDSLDLPLKVLIATATFVAMLGEISFFTIAWIFWRKARSMDAIRNLFQNPDASGLKTSIIHNPT</sequence>
<evidence type="ECO:0000256" key="2">
    <source>
        <dbReference type="SAM" id="Phobius"/>
    </source>
</evidence>
<evidence type="ECO:0000256" key="1">
    <source>
        <dbReference type="SAM" id="MobiDB-lite"/>
    </source>
</evidence>
<comment type="caution">
    <text evidence="3">The sequence shown here is derived from an EMBL/GenBank/DDBJ whole genome shotgun (WGS) entry which is preliminary data.</text>
</comment>